<evidence type="ECO:0000313" key="9">
    <source>
        <dbReference type="Proteomes" id="UP000029867"/>
    </source>
</evidence>
<dbReference type="eggNOG" id="KOG3188">
    <property type="taxonomic scope" value="Eukaryota"/>
</dbReference>
<sequence>MSEVHITLDPQIKTHVLLPITIVMLLVHLLRQLSNVFLKPKQQLQTRGKVRESQHLQRLTMIGQNRNTVLCRSEWDSRKLQINDLYNKPTSLNKILEKPSTTKENKSGTSEFSNPFQQSGMNDTIMQGLKTNIINYLPQPVLMFYMSYLFRGYIALKLPFKLTSNFKPMFQSSIMTPDLDVSYVTGISWYFANLLGVESLGNLVSYVFGMKRLLSSPEDDLLENVSLLLGSGGLNQIQVAGLGTPKAVDTFKKNIDAIRMANYDPCIDNVQKRVVDSFK</sequence>
<dbReference type="SMART" id="SM01415">
    <property type="entry name" value="DUF106"/>
    <property type="match status" value="1"/>
</dbReference>
<reference evidence="9" key="1">
    <citation type="journal article" date="2014" name="Microb. Cell Fact.">
        <title>Exploiting Issatchenkia orientalis SD108 for succinic acid production.</title>
        <authorList>
            <person name="Xiao H."/>
            <person name="Shao Z."/>
            <person name="Jiang Y."/>
            <person name="Dole S."/>
            <person name="Zhao H."/>
        </authorList>
    </citation>
    <scope>NUCLEOTIDE SEQUENCE [LARGE SCALE GENOMIC DNA]</scope>
    <source>
        <strain evidence="9">SD108</strain>
    </source>
</reference>
<evidence type="ECO:0000313" key="8">
    <source>
        <dbReference type="EMBL" id="KGK39532.1"/>
    </source>
</evidence>
<protein>
    <recommendedName>
        <fullName evidence="3">ER membrane protein complex subunit 3</fullName>
    </recommendedName>
</protein>
<evidence type="ECO:0000256" key="4">
    <source>
        <dbReference type="ARBA" id="ARBA00022692"/>
    </source>
</evidence>
<dbReference type="GO" id="GO:0034975">
    <property type="term" value="P:protein folding in endoplasmic reticulum"/>
    <property type="evidence" value="ECO:0007669"/>
    <property type="project" value="TreeGrafter"/>
</dbReference>
<dbReference type="Proteomes" id="UP000029867">
    <property type="component" value="Unassembled WGS sequence"/>
</dbReference>
<feature type="transmembrane region" description="Helical" evidence="7">
    <location>
        <begin position="187"/>
        <end position="208"/>
    </location>
</feature>
<keyword evidence="5 7" id="KW-1133">Transmembrane helix</keyword>
<dbReference type="EMBL" id="JQFK01000008">
    <property type="protein sequence ID" value="KGK39532.1"/>
    <property type="molecule type" value="Genomic_DNA"/>
</dbReference>
<dbReference type="GO" id="GO:0072546">
    <property type="term" value="C:EMC complex"/>
    <property type="evidence" value="ECO:0007669"/>
    <property type="project" value="TreeGrafter"/>
</dbReference>
<gene>
    <name evidence="8" type="ORF">JL09_g1343</name>
</gene>
<comment type="caution">
    <text evidence="8">The sequence shown here is derived from an EMBL/GenBank/DDBJ whole genome shotgun (WGS) entry which is preliminary data.</text>
</comment>
<evidence type="ECO:0000256" key="6">
    <source>
        <dbReference type="ARBA" id="ARBA00023136"/>
    </source>
</evidence>
<keyword evidence="6 7" id="KW-0472">Membrane</keyword>
<dbReference type="AlphaFoldDB" id="A0A099P5P0"/>
<dbReference type="InterPro" id="IPR008568">
    <property type="entry name" value="EMC3"/>
</dbReference>
<dbReference type="VEuPathDB" id="FungiDB:C5L36_0E03530"/>
<organism evidence="8 9">
    <name type="scientific">Pichia kudriavzevii</name>
    <name type="common">Yeast</name>
    <name type="synonym">Issatchenkia orientalis</name>
    <dbReference type="NCBI Taxonomy" id="4909"/>
    <lineage>
        <taxon>Eukaryota</taxon>
        <taxon>Fungi</taxon>
        <taxon>Dikarya</taxon>
        <taxon>Ascomycota</taxon>
        <taxon>Saccharomycotina</taxon>
        <taxon>Pichiomycetes</taxon>
        <taxon>Pichiales</taxon>
        <taxon>Pichiaceae</taxon>
        <taxon>Pichia</taxon>
    </lineage>
</organism>
<evidence type="ECO:0000256" key="5">
    <source>
        <dbReference type="ARBA" id="ARBA00022989"/>
    </source>
</evidence>
<comment type="subcellular location">
    <subcellularLocation>
        <location evidence="1">Membrane</location>
        <topology evidence="1">Multi-pass membrane protein</topology>
    </subcellularLocation>
</comment>
<dbReference type="InterPro" id="IPR002809">
    <property type="entry name" value="EMC3/TMCO1"/>
</dbReference>
<accession>A0A099P5P0</accession>
<comment type="similarity">
    <text evidence="2">Belongs to the EMC3 family.</text>
</comment>
<evidence type="ECO:0000256" key="2">
    <source>
        <dbReference type="ARBA" id="ARBA00005376"/>
    </source>
</evidence>
<name>A0A099P5P0_PICKU</name>
<evidence type="ECO:0000256" key="7">
    <source>
        <dbReference type="SAM" id="Phobius"/>
    </source>
</evidence>
<evidence type="ECO:0000256" key="3">
    <source>
        <dbReference type="ARBA" id="ARBA00020822"/>
    </source>
</evidence>
<keyword evidence="4 7" id="KW-0812">Transmembrane</keyword>
<evidence type="ECO:0000256" key="1">
    <source>
        <dbReference type="ARBA" id="ARBA00004141"/>
    </source>
</evidence>
<proteinExistence type="inferred from homology"/>
<dbReference type="HOGENOM" id="CLU_060791_0_0_1"/>
<feature type="transmembrane region" description="Helical" evidence="7">
    <location>
        <begin position="136"/>
        <end position="156"/>
    </location>
</feature>
<dbReference type="Pfam" id="PF01956">
    <property type="entry name" value="EMC3_TMCO1"/>
    <property type="match status" value="1"/>
</dbReference>
<dbReference type="PANTHER" id="PTHR13116:SF5">
    <property type="entry name" value="ER MEMBRANE PROTEIN COMPLEX SUBUNIT 3"/>
    <property type="match status" value="1"/>
</dbReference>
<feature type="transmembrane region" description="Helical" evidence="7">
    <location>
        <begin position="12"/>
        <end position="30"/>
    </location>
</feature>
<dbReference type="PANTHER" id="PTHR13116">
    <property type="entry name" value="ER MEMBRANE PROTEIN COMPLEX SUBUNIT 3"/>
    <property type="match status" value="1"/>
</dbReference>